<dbReference type="Proteomes" id="UP000001625">
    <property type="component" value="Chromosome"/>
</dbReference>
<organism evidence="1 2">
    <name type="scientific">Sideroxydans lithotrophicus (strain ES-1)</name>
    <dbReference type="NCBI Taxonomy" id="580332"/>
    <lineage>
        <taxon>Bacteria</taxon>
        <taxon>Pseudomonadati</taxon>
        <taxon>Pseudomonadota</taxon>
        <taxon>Betaproteobacteria</taxon>
        <taxon>Nitrosomonadales</taxon>
        <taxon>Gallionellaceae</taxon>
        <taxon>Sideroxydans</taxon>
    </lineage>
</organism>
<dbReference type="STRING" id="580332.Slit_0210"/>
<protein>
    <submittedName>
        <fullName evidence="1">Uncharacterized protein</fullName>
    </submittedName>
</protein>
<sequence length="64" mass="7301">MLKTIVKTAQLELHDTNSNHVWRFEIDYLEPSIVVSKNGVRKATVGHVEYPITDEFLMSLTEGV</sequence>
<name>D5CUB7_SIDLE</name>
<reference evidence="1 2" key="1">
    <citation type="submission" date="2010-03" db="EMBL/GenBank/DDBJ databases">
        <title>Complete sequence of Sideroxydans lithotrophicus ES-1.</title>
        <authorList>
            <consortium name="US DOE Joint Genome Institute"/>
            <person name="Lucas S."/>
            <person name="Copeland A."/>
            <person name="Lapidus A."/>
            <person name="Cheng J.-F."/>
            <person name="Bruce D."/>
            <person name="Goodwin L."/>
            <person name="Pitluck S."/>
            <person name="Munk A.C."/>
            <person name="Detter J.C."/>
            <person name="Han C."/>
            <person name="Tapia R."/>
            <person name="Larimer F."/>
            <person name="Land M."/>
            <person name="Hauser L."/>
            <person name="Kyrpides N."/>
            <person name="Ivanova N."/>
            <person name="Emerson D."/>
            <person name="Woyke T."/>
        </authorList>
    </citation>
    <scope>NUCLEOTIDE SEQUENCE [LARGE SCALE GENOMIC DNA]</scope>
    <source>
        <strain evidence="1 2">ES-1</strain>
    </source>
</reference>
<evidence type="ECO:0000313" key="1">
    <source>
        <dbReference type="EMBL" id="ADE10452.1"/>
    </source>
</evidence>
<accession>D5CUB7</accession>
<keyword evidence="2" id="KW-1185">Reference proteome</keyword>
<evidence type="ECO:0000313" key="2">
    <source>
        <dbReference type="Proteomes" id="UP000001625"/>
    </source>
</evidence>
<dbReference type="EMBL" id="CP001965">
    <property type="protein sequence ID" value="ADE10452.1"/>
    <property type="molecule type" value="Genomic_DNA"/>
</dbReference>
<dbReference type="KEGG" id="slt:Slit_0210"/>
<dbReference type="RefSeq" id="WP_013028351.1">
    <property type="nucleotide sequence ID" value="NC_013959.1"/>
</dbReference>
<proteinExistence type="predicted"/>
<dbReference type="AlphaFoldDB" id="D5CUB7"/>
<dbReference type="HOGENOM" id="CLU_2865390_0_0_4"/>
<gene>
    <name evidence="1" type="ordered locus">Slit_0210</name>
</gene>